<name>A0ABD0J663_9CAEN</name>
<keyword evidence="6" id="KW-1185">Reference proteome</keyword>
<evidence type="ECO:0000256" key="3">
    <source>
        <dbReference type="SAM" id="SignalP"/>
    </source>
</evidence>
<feature type="signal peptide" evidence="3">
    <location>
        <begin position="1"/>
        <end position="19"/>
    </location>
</feature>
<dbReference type="PROSITE" id="PS50835">
    <property type="entry name" value="IG_LIKE"/>
    <property type="match status" value="1"/>
</dbReference>
<dbReference type="Gene3D" id="2.60.40.10">
    <property type="entry name" value="Immunoglobulins"/>
    <property type="match status" value="1"/>
</dbReference>
<keyword evidence="2" id="KW-0812">Transmembrane</keyword>
<dbReference type="InterPro" id="IPR036179">
    <property type="entry name" value="Ig-like_dom_sf"/>
</dbReference>
<feature type="chain" id="PRO_5044799845" description="Ig-like domain-containing protein" evidence="3">
    <location>
        <begin position="20"/>
        <end position="190"/>
    </location>
</feature>
<evidence type="ECO:0000313" key="6">
    <source>
        <dbReference type="Proteomes" id="UP001519460"/>
    </source>
</evidence>
<protein>
    <recommendedName>
        <fullName evidence="4">Ig-like domain-containing protein</fullName>
    </recommendedName>
</protein>
<evidence type="ECO:0000256" key="2">
    <source>
        <dbReference type="SAM" id="Phobius"/>
    </source>
</evidence>
<accession>A0ABD0J663</accession>
<dbReference type="SUPFAM" id="SSF48726">
    <property type="entry name" value="Immunoglobulin"/>
    <property type="match status" value="1"/>
</dbReference>
<dbReference type="Proteomes" id="UP001519460">
    <property type="component" value="Unassembled WGS sequence"/>
</dbReference>
<comment type="caution">
    <text evidence="5">The sequence shown here is derived from an EMBL/GenBank/DDBJ whole genome shotgun (WGS) entry which is preliminary data.</text>
</comment>
<evidence type="ECO:0000259" key="4">
    <source>
        <dbReference type="PROSITE" id="PS50835"/>
    </source>
</evidence>
<feature type="region of interest" description="Disordered" evidence="1">
    <location>
        <begin position="134"/>
        <end position="160"/>
    </location>
</feature>
<feature type="transmembrane region" description="Helical" evidence="2">
    <location>
        <begin position="164"/>
        <end position="189"/>
    </location>
</feature>
<sequence length="190" mass="20674">MVIQLLLLVAATLPTTAEAIGVSSSCAATNNGSTGRVGCTFSVDIDKSKHNFLIQRYDLNIGGEPDDVLACTWTSEGLTCDVKSTYQFDYKVSSKVVLEIPRLTENHEGMYLCAVLPQSGDNKNVKSCQLKVNEREETKRPKSTTAESRRREPQQSAQDKSQDYMLVTGILAGALGMGLVSGAILCFVFR</sequence>
<organism evidence="5 6">
    <name type="scientific">Batillaria attramentaria</name>
    <dbReference type="NCBI Taxonomy" id="370345"/>
    <lineage>
        <taxon>Eukaryota</taxon>
        <taxon>Metazoa</taxon>
        <taxon>Spiralia</taxon>
        <taxon>Lophotrochozoa</taxon>
        <taxon>Mollusca</taxon>
        <taxon>Gastropoda</taxon>
        <taxon>Caenogastropoda</taxon>
        <taxon>Sorbeoconcha</taxon>
        <taxon>Cerithioidea</taxon>
        <taxon>Batillariidae</taxon>
        <taxon>Batillaria</taxon>
    </lineage>
</organism>
<dbReference type="InterPro" id="IPR007110">
    <property type="entry name" value="Ig-like_dom"/>
</dbReference>
<dbReference type="InterPro" id="IPR013783">
    <property type="entry name" value="Ig-like_fold"/>
</dbReference>
<keyword evidence="2" id="KW-1133">Transmembrane helix</keyword>
<keyword evidence="3" id="KW-0732">Signal</keyword>
<evidence type="ECO:0000313" key="5">
    <source>
        <dbReference type="EMBL" id="KAK7462048.1"/>
    </source>
</evidence>
<dbReference type="AlphaFoldDB" id="A0ABD0J663"/>
<gene>
    <name evidence="5" type="ORF">BaRGS_00038537</name>
</gene>
<proteinExistence type="predicted"/>
<dbReference type="EMBL" id="JACVVK020000626">
    <property type="protein sequence ID" value="KAK7462048.1"/>
    <property type="molecule type" value="Genomic_DNA"/>
</dbReference>
<reference evidence="5 6" key="1">
    <citation type="journal article" date="2023" name="Sci. Data">
        <title>Genome assembly of the Korean intertidal mud-creeper Batillaria attramentaria.</title>
        <authorList>
            <person name="Patra A.K."/>
            <person name="Ho P.T."/>
            <person name="Jun S."/>
            <person name="Lee S.J."/>
            <person name="Kim Y."/>
            <person name="Won Y.J."/>
        </authorList>
    </citation>
    <scope>NUCLEOTIDE SEQUENCE [LARGE SCALE GENOMIC DNA]</scope>
    <source>
        <strain evidence="5">Wonlab-2016</strain>
    </source>
</reference>
<keyword evidence="2" id="KW-0472">Membrane</keyword>
<feature type="domain" description="Ig-like" evidence="4">
    <location>
        <begin position="14"/>
        <end position="126"/>
    </location>
</feature>
<evidence type="ECO:0000256" key="1">
    <source>
        <dbReference type="SAM" id="MobiDB-lite"/>
    </source>
</evidence>